<evidence type="ECO:0000313" key="3">
    <source>
        <dbReference type="Proteomes" id="UP000324629"/>
    </source>
</evidence>
<name>A0A5J4NW03_9TREM</name>
<dbReference type="AlphaFoldDB" id="A0A5J4NW03"/>
<evidence type="ECO:0000259" key="1">
    <source>
        <dbReference type="Pfam" id="PF25356"/>
    </source>
</evidence>
<dbReference type="Proteomes" id="UP000324629">
    <property type="component" value="Unassembled WGS sequence"/>
</dbReference>
<reference evidence="2 3" key="1">
    <citation type="journal article" date="2019" name="Gigascience">
        <title>Whole-genome sequence of the oriental lung fluke Paragonimus westermani.</title>
        <authorList>
            <person name="Oey H."/>
            <person name="Zakrzewski M."/>
            <person name="Narain K."/>
            <person name="Devi K.R."/>
            <person name="Agatsuma T."/>
            <person name="Nawaratna S."/>
            <person name="Gobert G.N."/>
            <person name="Jones M.K."/>
            <person name="Ragan M.A."/>
            <person name="McManus D.P."/>
            <person name="Krause L."/>
        </authorList>
    </citation>
    <scope>NUCLEOTIDE SEQUENCE [LARGE SCALE GENOMIC DNA]</scope>
    <source>
        <strain evidence="2 3">IND2009</strain>
    </source>
</reference>
<dbReference type="InterPro" id="IPR057376">
    <property type="entry name" value="PH_trem"/>
</dbReference>
<organism evidence="2 3">
    <name type="scientific">Paragonimus westermani</name>
    <dbReference type="NCBI Taxonomy" id="34504"/>
    <lineage>
        <taxon>Eukaryota</taxon>
        <taxon>Metazoa</taxon>
        <taxon>Spiralia</taxon>
        <taxon>Lophotrochozoa</taxon>
        <taxon>Platyhelminthes</taxon>
        <taxon>Trematoda</taxon>
        <taxon>Digenea</taxon>
        <taxon>Plagiorchiida</taxon>
        <taxon>Troglotremata</taxon>
        <taxon>Troglotrematidae</taxon>
        <taxon>Paragonimus</taxon>
    </lineage>
</organism>
<dbReference type="EMBL" id="QNGE01000659">
    <property type="protein sequence ID" value="KAA3679701.1"/>
    <property type="molecule type" value="Genomic_DNA"/>
</dbReference>
<feature type="domain" description="Trematode PH-like" evidence="1">
    <location>
        <begin position="4"/>
        <end position="126"/>
    </location>
</feature>
<protein>
    <recommendedName>
        <fullName evidence="1">Trematode PH-like domain-containing protein</fullName>
    </recommendedName>
</protein>
<dbReference type="Pfam" id="PF25356">
    <property type="entry name" value="PH_trem"/>
    <property type="match status" value="1"/>
</dbReference>
<comment type="caution">
    <text evidence="2">The sequence shown here is derived from an EMBL/GenBank/DDBJ whole genome shotgun (WGS) entry which is preliminary data.</text>
</comment>
<sequence length="401" mass="45188">MSRRQDEFYGVTVDVIGQTKVTGQNYLTDSLASSVLNRQLEKQLEPGVAKFLPDRVHFSRSNMVGQKSYRRDVPYGEIRKVYTFPSRPEVLMLCVDGDYPGGRIYQSFRCRTANDLSTIRRLISGEGMEGTRLNYVPANNMVYAVEPARTTMVYEQPQYTYVTKEYSQVPRTPSPVYVERVSTALRERTPSPVYVRRMQTVRTVPTPVPVPPPAPPPQTVYTRPVYVTEAAPEPVILRRVQKQETVVERAPTVYTQPEVSPVIVRRQSVTRPASVVYVEDAPVQEEPVIVQRVVREPSPVMVRRVMTVSQPPPPPPQQTVIRRVVPETVIEPMVVQRVEQTVPVVTETYVEPAPVVMQRTSIAARPTSGVYITESNGRDIHDENGGLVLKRISTVFPSAKA</sequence>
<gene>
    <name evidence="2" type="ORF">DEA37_0014466</name>
</gene>
<accession>A0A5J4NW03</accession>
<evidence type="ECO:0000313" key="2">
    <source>
        <dbReference type="EMBL" id="KAA3679701.1"/>
    </source>
</evidence>
<keyword evidence="3" id="KW-1185">Reference proteome</keyword>
<proteinExistence type="predicted"/>